<dbReference type="PANTHER" id="PTHR42852:SF6">
    <property type="entry name" value="THIOL:DISULFIDE INTERCHANGE PROTEIN DSBE"/>
    <property type="match status" value="1"/>
</dbReference>
<dbReference type="Proteomes" id="UP000002774">
    <property type="component" value="Chromosome"/>
</dbReference>
<dbReference type="InterPro" id="IPR000866">
    <property type="entry name" value="AhpC/TSA"/>
</dbReference>
<dbReference type="InterPro" id="IPR013766">
    <property type="entry name" value="Thioredoxin_domain"/>
</dbReference>
<keyword evidence="5" id="KW-0732">Signal</keyword>
<gene>
    <name evidence="7" type="ORF">Mucpa_0298</name>
</gene>
<dbReference type="InterPro" id="IPR050553">
    <property type="entry name" value="Thioredoxin_ResA/DsbE_sf"/>
</dbReference>
<evidence type="ECO:0000256" key="5">
    <source>
        <dbReference type="SAM" id="SignalP"/>
    </source>
</evidence>
<sequence>MKVAAILLLLSPFILMAQSGPFVIKGIVENYKEGQKVYLIGNHIRDSAIITKGNFTFSGNVTISNEPDQNYNDSHSSIFLDHTGKGMNFDIINVNTFRDWGTVYLEPGKIEVKIADSARYAIVTGGRAMHDHLEYDSILTAYHIKYKKWIKGEMQIPEEVREKTFLYDMGKATAAFKNEQKADALQFVKTHPWSPVSLYILKHNEEPYPEYEQLGPLFEALLPELKDTKFGQGYVDMLAGLKLTRLGSLAPAFTMNDQNDRPVSLSLFKGKYVLIDFWASWCGPCRRENPNVLKAYKQFKDFNFAILGVSLDEKRDAWIKAIGTDELYWTQVSDLKSWNNAAAKLYSVQAIPQNFLIAPSGKIIAKNLFGEELTKKLSQIFGSK</sequence>
<dbReference type="AlphaFoldDB" id="H1YGE2"/>
<dbReference type="STRING" id="714943.Mucpa_0298"/>
<dbReference type="GO" id="GO:0016209">
    <property type="term" value="F:antioxidant activity"/>
    <property type="evidence" value="ECO:0007669"/>
    <property type="project" value="InterPro"/>
</dbReference>
<keyword evidence="8" id="KW-1185">Reference proteome</keyword>
<keyword evidence="2" id="KW-0201">Cytochrome c-type biogenesis</keyword>
<evidence type="ECO:0000259" key="6">
    <source>
        <dbReference type="PROSITE" id="PS51352"/>
    </source>
</evidence>
<evidence type="ECO:0000313" key="8">
    <source>
        <dbReference type="Proteomes" id="UP000002774"/>
    </source>
</evidence>
<keyword evidence="3" id="KW-1015">Disulfide bond</keyword>
<reference evidence="7" key="1">
    <citation type="submission" date="2011-09" db="EMBL/GenBank/DDBJ databases">
        <title>The permanent draft genome of Mucilaginibacter paludis DSM 18603.</title>
        <authorList>
            <consortium name="US DOE Joint Genome Institute (JGI-PGF)"/>
            <person name="Lucas S."/>
            <person name="Han J."/>
            <person name="Lapidus A."/>
            <person name="Bruce D."/>
            <person name="Goodwin L."/>
            <person name="Pitluck S."/>
            <person name="Peters L."/>
            <person name="Kyrpides N."/>
            <person name="Mavromatis K."/>
            <person name="Ivanova N."/>
            <person name="Mikhailova N."/>
            <person name="Held B."/>
            <person name="Detter J.C."/>
            <person name="Tapia R."/>
            <person name="Han C."/>
            <person name="Land M."/>
            <person name="Hauser L."/>
            <person name="Markowitz V."/>
            <person name="Cheng J.-F."/>
            <person name="Hugenholtz P."/>
            <person name="Woyke T."/>
            <person name="Wu D."/>
            <person name="Tindall B."/>
            <person name="Brambilla E."/>
            <person name="Klenk H.-P."/>
            <person name="Eisen J.A."/>
        </authorList>
    </citation>
    <scope>NUCLEOTIDE SEQUENCE [LARGE SCALE GENOMIC DNA]</scope>
    <source>
        <strain evidence="7">DSM 18603</strain>
    </source>
</reference>
<dbReference type="CDD" id="cd02966">
    <property type="entry name" value="TlpA_like_family"/>
    <property type="match status" value="1"/>
</dbReference>
<dbReference type="GO" id="GO:0030313">
    <property type="term" value="C:cell envelope"/>
    <property type="evidence" value="ECO:0007669"/>
    <property type="project" value="UniProtKB-SubCell"/>
</dbReference>
<dbReference type="GO" id="GO:0016491">
    <property type="term" value="F:oxidoreductase activity"/>
    <property type="evidence" value="ECO:0007669"/>
    <property type="project" value="InterPro"/>
</dbReference>
<evidence type="ECO:0000256" key="1">
    <source>
        <dbReference type="ARBA" id="ARBA00004196"/>
    </source>
</evidence>
<protein>
    <submittedName>
        <fullName evidence="7">Alkyl hydroperoxide reductase/ Thiol specific antioxidant/ Mal allergen</fullName>
    </submittedName>
</protein>
<accession>H1YGE2</accession>
<dbReference type="InterPro" id="IPR017937">
    <property type="entry name" value="Thioredoxin_CS"/>
</dbReference>
<dbReference type="PROSITE" id="PS00194">
    <property type="entry name" value="THIOREDOXIN_1"/>
    <property type="match status" value="1"/>
</dbReference>
<dbReference type="HOGENOM" id="CLU_042529_1_0_10"/>
<dbReference type="Pfam" id="PF00578">
    <property type="entry name" value="AhpC-TSA"/>
    <property type="match status" value="1"/>
</dbReference>
<evidence type="ECO:0000256" key="4">
    <source>
        <dbReference type="ARBA" id="ARBA00023284"/>
    </source>
</evidence>
<keyword evidence="4" id="KW-0676">Redox-active center</keyword>
<name>H1YGE2_9SPHI</name>
<evidence type="ECO:0000256" key="2">
    <source>
        <dbReference type="ARBA" id="ARBA00022748"/>
    </source>
</evidence>
<comment type="subcellular location">
    <subcellularLocation>
        <location evidence="1">Cell envelope</location>
    </subcellularLocation>
</comment>
<dbReference type="SUPFAM" id="SSF52833">
    <property type="entry name" value="Thioredoxin-like"/>
    <property type="match status" value="1"/>
</dbReference>
<evidence type="ECO:0000256" key="3">
    <source>
        <dbReference type="ARBA" id="ARBA00023157"/>
    </source>
</evidence>
<dbReference type="OrthoDB" id="9794348at2"/>
<organism evidence="7 8">
    <name type="scientific">Mucilaginibacter paludis DSM 18603</name>
    <dbReference type="NCBI Taxonomy" id="714943"/>
    <lineage>
        <taxon>Bacteria</taxon>
        <taxon>Pseudomonadati</taxon>
        <taxon>Bacteroidota</taxon>
        <taxon>Sphingobacteriia</taxon>
        <taxon>Sphingobacteriales</taxon>
        <taxon>Sphingobacteriaceae</taxon>
        <taxon>Mucilaginibacter</taxon>
    </lineage>
</organism>
<dbReference type="Gene3D" id="3.40.30.10">
    <property type="entry name" value="Glutaredoxin"/>
    <property type="match status" value="1"/>
</dbReference>
<dbReference type="InterPro" id="IPR025380">
    <property type="entry name" value="DUF4369"/>
</dbReference>
<dbReference type="InterPro" id="IPR036249">
    <property type="entry name" value="Thioredoxin-like_sf"/>
</dbReference>
<proteinExistence type="predicted"/>
<feature type="domain" description="Thioredoxin" evidence="6">
    <location>
        <begin position="244"/>
        <end position="384"/>
    </location>
</feature>
<dbReference type="EMBL" id="CM001403">
    <property type="protein sequence ID" value="EHQ24494.1"/>
    <property type="molecule type" value="Genomic_DNA"/>
</dbReference>
<dbReference type="Pfam" id="PF14289">
    <property type="entry name" value="DUF4369"/>
    <property type="match status" value="1"/>
</dbReference>
<dbReference type="PANTHER" id="PTHR42852">
    <property type="entry name" value="THIOL:DISULFIDE INTERCHANGE PROTEIN DSBE"/>
    <property type="match status" value="1"/>
</dbReference>
<dbReference type="eggNOG" id="COG0526">
    <property type="taxonomic scope" value="Bacteria"/>
</dbReference>
<dbReference type="RefSeq" id="WP_008504040.1">
    <property type="nucleotide sequence ID" value="NZ_CM001403.1"/>
</dbReference>
<evidence type="ECO:0000313" key="7">
    <source>
        <dbReference type="EMBL" id="EHQ24494.1"/>
    </source>
</evidence>
<feature type="signal peptide" evidence="5">
    <location>
        <begin position="1"/>
        <end position="17"/>
    </location>
</feature>
<dbReference type="PROSITE" id="PS51352">
    <property type="entry name" value="THIOREDOXIN_2"/>
    <property type="match status" value="1"/>
</dbReference>
<feature type="chain" id="PRO_5003558560" evidence="5">
    <location>
        <begin position="18"/>
        <end position="384"/>
    </location>
</feature>
<dbReference type="GO" id="GO:0017004">
    <property type="term" value="P:cytochrome complex assembly"/>
    <property type="evidence" value="ECO:0007669"/>
    <property type="project" value="UniProtKB-KW"/>
</dbReference>